<evidence type="ECO:0000313" key="5">
    <source>
        <dbReference type="Proteomes" id="UP000799438"/>
    </source>
</evidence>
<dbReference type="GeneID" id="54303399"/>
<evidence type="ECO:0000313" key="4">
    <source>
        <dbReference type="EMBL" id="KAF2147080.1"/>
    </source>
</evidence>
<protein>
    <submittedName>
        <fullName evidence="4">Uncharacterized protein</fullName>
    </submittedName>
</protein>
<gene>
    <name evidence="4" type="ORF">K452DRAFT_354552</name>
</gene>
<name>A0A6A6BSW9_9PEZI</name>
<dbReference type="OrthoDB" id="5369447at2759"/>
<dbReference type="PROSITE" id="PS50088">
    <property type="entry name" value="ANK_REPEAT"/>
    <property type="match status" value="1"/>
</dbReference>
<dbReference type="RefSeq" id="XP_033402788.1">
    <property type="nucleotide sequence ID" value="XM_033545893.1"/>
</dbReference>
<dbReference type="InterPro" id="IPR002110">
    <property type="entry name" value="Ankyrin_rpt"/>
</dbReference>
<dbReference type="Proteomes" id="UP000799438">
    <property type="component" value="Unassembled WGS sequence"/>
</dbReference>
<dbReference type="PANTHER" id="PTHR24173">
    <property type="entry name" value="ANKYRIN REPEAT CONTAINING"/>
    <property type="match status" value="1"/>
</dbReference>
<sequence length="279" mass="30455">MINQITNGSFQAAEADAFELCNLAETAAKAGNIELLRQCYERGFWATSTHYDAAEASDKAESVRKFLSENGFSWEINERQLHGTETPLRRCVFRGRKHTVRYLLAQGADPNTSLAHNHMKPLTVAVRVSTPATRYDTEMLEMLLEAGAEIPGSGALHVASLTGNLPKMQWLVEHGADVDEVLGSPVAAFIPPFRGKVLSTPLHCAVLGGHCHSAGEEVSMTASYRLGASKNVDAIKFLLAQRPNLDLQDVEGVSVKDRLKELDASLLEEAMLVEAEQRG</sequence>
<feature type="repeat" description="ANK" evidence="3">
    <location>
        <begin position="151"/>
        <end position="179"/>
    </location>
</feature>
<dbReference type="Pfam" id="PF00023">
    <property type="entry name" value="Ank"/>
    <property type="match status" value="2"/>
</dbReference>
<dbReference type="AlphaFoldDB" id="A0A6A6BSW9"/>
<dbReference type="EMBL" id="ML995474">
    <property type="protein sequence ID" value="KAF2147080.1"/>
    <property type="molecule type" value="Genomic_DNA"/>
</dbReference>
<dbReference type="PROSITE" id="PS50297">
    <property type="entry name" value="ANK_REP_REGION"/>
    <property type="match status" value="1"/>
</dbReference>
<dbReference type="SUPFAM" id="SSF48403">
    <property type="entry name" value="Ankyrin repeat"/>
    <property type="match status" value="1"/>
</dbReference>
<dbReference type="InterPro" id="IPR036770">
    <property type="entry name" value="Ankyrin_rpt-contain_sf"/>
</dbReference>
<keyword evidence="1" id="KW-0677">Repeat</keyword>
<dbReference type="SMART" id="SM00248">
    <property type="entry name" value="ANK"/>
    <property type="match status" value="5"/>
</dbReference>
<accession>A0A6A6BSW9</accession>
<keyword evidence="5" id="KW-1185">Reference proteome</keyword>
<dbReference type="PANTHER" id="PTHR24173:SF74">
    <property type="entry name" value="ANKYRIN REPEAT DOMAIN-CONTAINING PROTEIN 16"/>
    <property type="match status" value="1"/>
</dbReference>
<proteinExistence type="predicted"/>
<evidence type="ECO:0000256" key="1">
    <source>
        <dbReference type="ARBA" id="ARBA00022737"/>
    </source>
</evidence>
<reference evidence="4" key="1">
    <citation type="journal article" date="2020" name="Stud. Mycol.">
        <title>101 Dothideomycetes genomes: a test case for predicting lifestyles and emergence of pathogens.</title>
        <authorList>
            <person name="Haridas S."/>
            <person name="Albert R."/>
            <person name="Binder M."/>
            <person name="Bloem J."/>
            <person name="Labutti K."/>
            <person name="Salamov A."/>
            <person name="Andreopoulos B."/>
            <person name="Baker S."/>
            <person name="Barry K."/>
            <person name="Bills G."/>
            <person name="Bluhm B."/>
            <person name="Cannon C."/>
            <person name="Castanera R."/>
            <person name="Culley D."/>
            <person name="Daum C."/>
            <person name="Ezra D."/>
            <person name="Gonzalez J."/>
            <person name="Henrissat B."/>
            <person name="Kuo A."/>
            <person name="Liang C."/>
            <person name="Lipzen A."/>
            <person name="Lutzoni F."/>
            <person name="Magnuson J."/>
            <person name="Mondo S."/>
            <person name="Nolan M."/>
            <person name="Ohm R."/>
            <person name="Pangilinan J."/>
            <person name="Park H.-J."/>
            <person name="Ramirez L."/>
            <person name="Alfaro M."/>
            <person name="Sun H."/>
            <person name="Tritt A."/>
            <person name="Yoshinaga Y."/>
            <person name="Zwiers L.-H."/>
            <person name="Turgeon B."/>
            <person name="Goodwin S."/>
            <person name="Spatafora J."/>
            <person name="Crous P."/>
            <person name="Grigoriev I."/>
        </authorList>
    </citation>
    <scope>NUCLEOTIDE SEQUENCE</scope>
    <source>
        <strain evidence="4">CBS 121167</strain>
    </source>
</reference>
<dbReference type="Gene3D" id="1.25.40.20">
    <property type="entry name" value="Ankyrin repeat-containing domain"/>
    <property type="match status" value="2"/>
</dbReference>
<organism evidence="4 5">
    <name type="scientific">Aplosporella prunicola CBS 121167</name>
    <dbReference type="NCBI Taxonomy" id="1176127"/>
    <lineage>
        <taxon>Eukaryota</taxon>
        <taxon>Fungi</taxon>
        <taxon>Dikarya</taxon>
        <taxon>Ascomycota</taxon>
        <taxon>Pezizomycotina</taxon>
        <taxon>Dothideomycetes</taxon>
        <taxon>Dothideomycetes incertae sedis</taxon>
        <taxon>Botryosphaeriales</taxon>
        <taxon>Aplosporellaceae</taxon>
        <taxon>Aplosporella</taxon>
    </lineage>
</organism>
<keyword evidence="2 3" id="KW-0040">ANK repeat</keyword>
<evidence type="ECO:0000256" key="2">
    <source>
        <dbReference type="ARBA" id="ARBA00023043"/>
    </source>
</evidence>
<evidence type="ECO:0000256" key="3">
    <source>
        <dbReference type="PROSITE-ProRule" id="PRU00023"/>
    </source>
</evidence>